<comment type="cofactor">
    <cofactor evidence="1">
        <name>siroheme</name>
        <dbReference type="ChEBI" id="CHEBI:60052"/>
    </cofactor>
</comment>
<dbReference type="InParanoid" id="D7FYK2"/>
<dbReference type="STRING" id="2880.D7FYK2"/>
<comment type="similarity">
    <text evidence="2">Belongs to the nitrite and sulfite reductase 4Fe-4S domain family.</text>
</comment>
<keyword evidence="6" id="KW-0560">Oxidoreductase</keyword>
<evidence type="ECO:0000256" key="8">
    <source>
        <dbReference type="ARBA" id="ARBA00023014"/>
    </source>
</evidence>
<dbReference type="PROSITE" id="PS00365">
    <property type="entry name" value="NIR_SIR"/>
    <property type="match status" value="1"/>
</dbReference>
<dbReference type="Pfam" id="PF03460">
    <property type="entry name" value="NIR_SIR_ferr"/>
    <property type="match status" value="1"/>
</dbReference>
<reference evidence="10 11" key="1">
    <citation type="journal article" date="2010" name="Nature">
        <title>The Ectocarpus genome and the independent evolution of multicellularity in brown algae.</title>
        <authorList>
            <person name="Cock J.M."/>
            <person name="Sterck L."/>
            <person name="Rouze P."/>
            <person name="Scornet D."/>
            <person name="Allen A.E."/>
            <person name="Amoutzias G."/>
            <person name="Anthouard V."/>
            <person name="Artiguenave F."/>
            <person name="Aury J.M."/>
            <person name="Badger J.H."/>
            <person name="Beszteri B."/>
            <person name="Billiau K."/>
            <person name="Bonnet E."/>
            <person name="Bothwell J.H."/>
            <person name="Bowler C."/>
            <person name="Boyen C."/>
            <person name="Brownlee C."/>
            <person name="Carrano C.J."/>
            <person name="Charrier B."/>
            <person name="Cho G.Y."/>
            <person name="Coelho S.M."/>
            <person name="Collen J."/>
            <person name="Corre E."/>
            <person name="Da Silva C."/>
            <person name="Delage L."/>
            <person name="Delaroque N."/>
            <person name="Dittami S.M."/>
            <person name="Doulbeau S."/>
            <person name="Elias M."/>
            <person name="Farnham G."/>
            <person name="Gachon C.M."/>
            <person name="Gschloessl B."/>
            <person name="Heesch S."/>
            <person name="Jabbari K."/>
            <person name="Jubin C."/>
            <person name="Kawai H."/>
            <person name="Kimura K."/>
            <person name="Kloareg B."/>
            <person name="Kupper F.C."/>
            <person name="Lang D."/>
            <person name="Le Bail A."/>
            <person name="Leblanc C."/>
            <person name="Lerouge P."/>
            <person name="Lohr M."/>
            <person name="Lopez P.J."/>
            <person name="Martens C."/>
            <person name="Maumus F."/>
            <person name="Michel G."/>
            <person name="Miranda-Saavedra D."/>
            <person name="Morales J."/>
            <person name="Moreau H."/>
            <person name="Motomura T."/>
            <person name="Nagasato C."/>
            <person name="Napoli C.A."/>
            <person name="Nelson D.R."/>
            <person name="Nyvall-Collen P."/>
            <person name="Peters A.F."/>
            <person name="Pommier C."/>
            <person name="Potin P."/>
            <person name="Poulain J."/>
            <person name="Quesneville H."/>
            <person name="Read B."/>
            <person name="Rensing S.A."/>
            <person name="Ritter A."/>
            <person name="Rousvoal S."/>
            <person name="Samanta M."/>
            <person name="Samson G."/>
            <person name="Schroeder D.C."/>
            <person name="Segurens B."/>
            <person name="Strittmatter M."/>
            <person name="Tonon T."/>
            <person name="Tregear J.W."/>
            <person name="Valentin K."/>
            <person name="von Dassow P."/>
            <person name="Yamagishi T."/>
            <person name="Van de Peer Y."/>
            <person name="Wincker P."/>
        </authorList>
    </citation>
    <scope>NUCLEOTIDE SEQUENCE [LARGE SCALE GENOMIC DNA]</scope>
    <source>
        <strain evidence="11">Ec32 / CCAP1310/4</strain>
    </source>
</reference>
<evidence type="ECO:0000256" key="3">
    <source>
        <dbReference type="ARBA" id="ARBA00022485"/>
    </source>
</evidence>
<evidence type="ECO:0000256" key="6">
    <source>
        <dbReference type="ARBA" id="ARBA00023002"/>
    </source>
</evidence>
<evidence type="ECO:0000259" key="9">
    <source>
        <dbReference type="Pfam" id="PF03460"/>
    </source>
</evidence>
<dbReference type="AlphaFoldDB" id="D7FYK2"/>
<feature type="domain" description="Nitrite/Sulfite reductase ferredoxin-like" evidence="9">
    <location>
        <begin position="3"/>
        <end position="44"/>
    </location>
</feature>
<sequence>MLKSALRALVDKYRLTMVCTPNQSVILRDISPEQREGVEAILNSYGVKPIEQIDPLTRLSMACPALPMCGLAITEAERRMPSYVERIRAMLDKVGLGDEEVMVRMTGCPNGCARPYMAELAFVGDGPDSYQVWLGGSPGNTRTAYIYTNRMKDPAMEDTVEPILTAYKATRQNAPGKSYPEAFGDWCHRLEKGGVESATAKVAKAAAA</sequence>
<dbReference type="InterPro" id="IPR005117">
    <property type="entry name" value="NiRdtase/SiRdtase_haem-b_fer"/>
</dbReference>
<keyword evidence="4" id="KW-0349">Heme</keyword>
<dbReference type="OrthoDB" id="1688044at2759"/>
<dbReference type="SUPFAM" id="SSF55124">
    <property type="entry name" value="Nitrite/Sulfite reductase N-terminal domain-like"/>
    <property type="match status" value="1"/>
</dbReference>
<dbReference type="EMBL" id="FN648538">
    <property type="protein sequence ID" value="CBJ32544.1"/>
    <property type="molecule type" value="Genomic_DNA"/>
</dbReference>
<dbReference type="GO" id="GO:0016002">
    <property type="term" value="F:sulfite reductase activity"/>
    <property type="evidence" value="ECO:0007669"/>
    <property type="project" value="TreeGrafter"/>
</dbReference>
<evidence type="ECO:0000256" key="2">
    <source>
        <dbReference type="ARBA" id="ARBA00010429"/>
    </source>
</evidence>
<dbReference type="PANTHER" id="PTHR11493">
    <property type="entry name" value="SULFITE REDUCTASE [NADPH] SUBUNIT BETA-RELATED"/>
    <property type="match status" value="1"/>
</dbReference>
<dbReference type="eggNOG" id="KOG0560">
    <property type="taxonomic scope" value="Eukaryota"/>
</dbReference>
<gene>
    <name evidence="10" type="ORF">Esi_0346_0011</name>
</gene>
<evidence type="ECO:0000256" key="4">
    <source>
        <dbReference type="ARBA" id="ARBA00022617"/>
    </source>
</evidence>
<organism evidence="10 11">
    <name type="scientific">Ectocarpus siliculosus</name>
    <name type="common">Brown alga</name>
    <name type="synonym">Conferva siliculosa</name>
    <dbReference type="NCBI Taxonomy" id="2880"/>
    <lineage>
        <taxon>Eukaryota</taxon>
        <taxon>Sar</taxon>
        <taxon>Stramenopiles</taxon>
        <taxon>Ochrophyta</taxon>
        <taxon>PX clade</taxon>
        <taxon>Phaeophyceae</taxon>
        <taxon>Ectocarpales</taxon>
        <taxon>Ectocarpaceae</taxon>
        <taxon>Ectocarpus</taxon>
    </lineage>
</organism>
<name>D7FYK2_ECTSI</name>
<evidence type="ECO:0000256" key="5">
    <source>
        <dbReference type="ARBA" id="ARBA00022723"/>
    </source>
</evidence>
<evidence type="ECO:0000313" key="11">
    <source>
        <dbReference type="Proteomes" id="UP000002630"/>
    </source>
</evidence>
<dbReference type="GO" id="GO:0000103">
    <property type="term" value="P:sulfate assimilation"/>
    <property type="evidence" value="ECO:0007669"/>
    <property type="project" value="TreeGrafter"/>
</dbReference>
<dbReference type="Gene3D" id="3.30.413.10">
    <property type="entry name" value="Sulfite Reductase Hemoprotein, domain 1"/>
    <property type="match status" value="1"/>
</dbReference>
<proteinExistence type="inferred from homology"/>
<accession>D7FYK2</accession>
<evidence type="ECO:0000313" key="10">
    <source>
        <dbReference type="EMBL" id="CBJ32544.1"/>
    </source>
</evidence>
<dbReference type="GO" id="GO:0046872">
    <property type="term" value="F:metal ion binding"/>
    <property type="evidence" value="ECO:0007669"/>
    <property type="project" value="UniProtKB-KW"/>
</dbReference>
<dbReference type="InterPro" id="IPR036136">
    <property type="entry name" value="Nit/Sulf_reduc_fer-like_dom_sf"/>
</dbReference>
<keyword evidence="11" id="KW-1185">Reference proteome</keyword>
<keyword evidence="3" id="KW-0004">4Fe-4S</keyword>
<dbReference type="InterPro" id="IPR045169">
    <property type="entry name" value="NO2/SO3_Rdtase_4Fe4S_prot"/>
</dbReference>
<dbReference type="InterPro" id="IPR006066">
    <property type="entry name" value="NO2/SO3_Rdtase_FeS/sirohaem_BS"/>
</dbReference>
<keyword evidence="5" id="KW-0479">Metal-binding</keyword>
<dbReference type="GO" id="GO:0050311">
    <property type="term" value="F:sulfite reductase (ferredoxin) activity"/>
    <property type="evidence" value="ECO:0007669"/>
    <property type="project" value="TreeGrafter"/>
</dbReference>
<dbReference type="EMBL" id="FN649740">
    <property type="protein sequence ID" value="CBJ32544.1"/>
    <property type="molecule type" value="Genomic_DNA"/>
</dbReference>
<dbReference type="SUPFAM" id="SSF56014">
    <property type="entry name" value="Nitrite and sulphite reductase 4Fe-4S domain-like"/>
    <property type="match status" value="1"/>
</dbReference>
<keyword evidence="8" id="KW-0411">Iron-sulfur</keyword>
<dbReference type="InterPro" id="IPR045854">
    <property type="entry name" value="NO2/SO3_Rdtase_4Fe4S_sf"/>
</dbReference>
<keyword evidence="7" id="KW-0408">Iron</keyword>
<dbReference type="GO" id="GO:0051539">
    <property type="term" value="F:4 iron, 4 sulfur cluster binding"/>
    <property type="evidence" value="ECO:0007669"/>
    <property type="project" value="UniProtKB-KW"/>
</dbReference>
<evidence type="ECO:0000256" key="7">
    <source>
        <dbReference type="ARBA" id="ARBA00023004"/>
    </source>
</evidence>
<dbReference type="GO" id="GO:0009337">
    <property type="term" value="C:sulfite reductase complex (NADPH)"/>
    <property type="evidence" value="ECO:0007669"/>
    <property type="project" value="TreeGrafter"/>
</dbReference>
<evidence type="ECO:0000256" key="1">
    <source>
        <dbReference type="ARBA" id="ARBA00001929"/>
    </source>
</evidence>
<dbReference type="GO" id="GO:0020037">
    <property type="term" value="F:heme binding"/>
    <property type="evidence" value="ECO:0007669"/>
    <property type="project" value="InterPro"/>
</dbReference>
<dbReference type="PANTHER" id="PTHR11493:SF47">
    <property type="entry name" value="SULFITE REDUCTASE [NADPH] SUBUNIT BETA"/>
    <property type="match status" value="1"/>
</dbReference>
<protein>
    <recommendedName>
        <fullName evidence="9">Nitrite/Sulfite reductase ferredoxin-like domain-containing protein</fullName>
    </recommendedName>
</protein>
<dbReference type="Proteomes" id="UP000002630">
    <property type="component" value="Linkage Group LG15"/>
</dbReference>
<dbReference type="Gene3D" id="3.90.480.10">
    <property type="entry name" value="Sulfite Reductase Hemoprotein,Domain 2"/>
    <property type="match status" value="1"/>
</dbReference>
<dbReference type="FunFam" id="3.30.413.10:FF:000014">
    <property type="entry name" value="Sulfite reductase [ferredoxin], chloroplastic"/>
    <property type="match status" value="1"/>
</dbReference>
<dbReference type="PRINTS" id="PR00397">
    <property type="entry name" value="SIROHAEM"/>
</dbReference>